<reference evidence="1" key="1">
    <citation type="submission" date="2015-10" db="EMBL/GenBank/DDBJ databases">
        <authorList>
            <person name="Gilbert D.G."/>
        </authorList>
    </citation>
    <scope>NUCLEOTIDE SEQUENCE</scope>
</reference>
<dbReference type="AlphaFoldDB" id="A0A160V6T7"/>
<evidence type="ECO:0000313" key="1">
    <source>
        <dbReference type="EMBL" id="CUV01308.1"/>
    </source>
</evidence>
<protein>
    <submittedName>
        <fullName evidence="1">Uncharacterized protein</fullName>
    </submittedName>
</protein>
<accession>A0A160V6T7</accession>
<organism evidence="1">
    <name type="scientific">hydrothermal vent metagenome</name>
    <dbReference type="NCBI Taxonomy" id="652676"/>
    <lineage>
        <taxon>unclassified sequences</taxon>
        <taxon>metagenomes</taxon>
        <taxon>ecological metagenomes</taxon>
    </lineage>
</organism>
<name>A0A160V6T7_9ZZZZ</name>
<proteinExistence type="predicted"/>
<gene>
    <name evidence="1" type="ORF">MGWOODY_Clf2750</name>
</gene>
<sequence length="100" mass="11101">MSGIIVTVLALLALPFIMAGTLAAELVGLVRTSIGQGIGWRVWVPSSYLVGLVETAPGWRLKLEGRLMRQTGVENIYRTDRHGDVEVVTNGRDLWVYTYR</sequence>
<dbReference type="EMBL" id="FAXA01000040">
    <property type="protein sequence ID" value="CUV01308.1"/>
    <property type="molecule type" value="Genomic_DNA"/>
</dbReference>